<protein>
    <submittedName>
        <fullName evidence="2">Uncharacterized protein (TIGR02117 family)</fullName>
    </submittedName>
</protein>
<organism evidence="2 3">
    <name type="scientific">Taibaiella chishuiensis</name>
    <dbReference type="NCBI Taxonomy" id="1434707"/>
    <lineage>
        <taxon>Bacteria</taxon>
        <taxon>Pseudomonadati</taxon>
        <taxon>Bacteroidota</taxon>
        <taxon>Chitinophagia</taxon>
        <taxon>Chitinophagales</taxon>
        <taxon>Chitinophagaceae</taxon>
        <taxon>Taibaiella</taxon>
    </lineage>
</organism>
<keyword evidence="3" id="KW-1185">Reference proteome</keyword>
<sequence>MKKYLKKTARFTAYVLGSLTGLVLLYIGAAWLLSRVPVNRHAAPAGDTAVSIYIRTNGVHTDIVTPVRNAIKDWRPDIPFTNTGSGDTAMAYIAFGWGDKGFYLQTPEWSDLKFSVAFKAMFHLGSTAMHTTFYKTMSTGASCKEIRISATQYGKLVAYLEGSFCKDDRGKFIAIATANDGYGDDDAFYEAKGVYDLFHTCNTWANNALKACDQRACLWTPIDKGIFYQYRER</sequence>
<feature type="transmembrane region" description="Helical" evidence="1">
    <location>
        <begin position="12"/>
        <end position="33"/>
    </location>
</feature>
<accession>A0A2P8DC04</accession>
<keyword evidence="1" id="KW-0472">Membrane</keyword>
<proteinExistence type="predicted"/>
<dbReference type="EMBL" id="PYGD01000001">
    <property type="protein sequence ID" value="PSK94744.1"/>
    <property type="molecule type" value="Genomic_DNA"/>
</dbReference>
<evidence type="ECO:0000256" key="1">
    <source>
        <dbReference type="SAM" id="Phobius"/>
    </source>
</evidence>
<keyword evidence="1" id="KW-1133">Transmembrane helix</keyword>
<dbReference type="NCBIfam" id="TIGR02117">
    <property type="entry name" value="chp_urease_rgn"/>
    <property type="match status" value="1"/>
</dbReference>
<gene>
    <name evidence="2" type="ORF">B0I18_101904</name>
</gene>
<evidence type="ECO:0000313" key="3">
    <source>
        <dbReference type="Proteomes" id="UP000240572"/>
    </source>
</evidence>
<dbReference type="Pfam" id="PF09601">
    <property type="entry name" value="DUF2459"/>
    <property type="match status" value="1"/>
</dbReference>
<dbReference type="OrthoDB" id="211174at2"/>
<dbReference type="Proteomes" id="UP000240572">
    <property type="component" value="Unassembled WGS sequence"/>
</dbReference>
<reference evidence="2 3" key="1">
    <citation type="submission" date="2018-03" db="EMBL/GenBank/DDBJ databases">
        <title>Genomic Encyclopedia of Type Strains, Phase III (KMG-III): the genomes of soil and plant-associated and newly described type strains.</title>
        <authorList>
            <person name="Whitman W."/>
        </authorList>
    </citation>
    <scope>NUCLEOTIDE SEQUENCE [LARGE SCALE GENOMIC DNA]</scope>
    <source>
        <strain evidence="2 3">CGMCC 1.12700</strain>
    </source>
</reference>
<comment type="caution">
    <text evidence="2">The sequence shown here is derived from an EMBL/GenBank/DDBJ whole genome shotgun (WGS) entry which is preliminary data.</text>
</comment>
<evidence type="ECO:0000313" key="2">
    <source>
        <dbReference type="EMBL" id="PSK94744.1"/>
    </source>
</evidence>
<name>A0A2P8DC04_9BACT</name>
<dbReference type="RefSeq" id="WP_106521431.1">
    <property type="nucleotide sequence ID" value="NZ_PYGD01000001.1"/>
</dbReference>
<dbReference type="AlphaFoldDB" id="A0A2P8DC04"/>
<dbReference type="InterPro" id="IPR011727">
    <property type="entry name" value="CHP02117"/>
</dbReference>
<keyword evidence="1" id="KW-0812">Transmembrane</keyword>